<dbReference type="AlphaFoldDB" id="A0A6B1DUC5"/>
<evidence type="ECO:0000259" key="8">
    <source>
        <dbReference type="Pfam" id="PF02687"/>
    </source>
</evidence>
<reference evidence="9" key="1">
    <citation type="submission" date="2019-09" db="EMBL/GenBank/DDBJ databases">
        <title>Characterisation of the sponge microbiome using genome-centric metagenomics.</title>
        <authorList>
            <person name="Engelberts J.P."/>
            <person name="Robbins S.J."/>
            <person name="De Goeij J.M."/>
            <person name="Aranda M."/>
            <person name="Bell S.C."/>
            <person name="Webster N.S."/>
        </authorList>
    </citation>
    <scope>NUCLEOTIDE SEQUENCE</scope>
    <source>
        <strain evidence="9">SB0662_bin_9</strain>
    </source>
</reference>
<comment type="subcellular location">
    <subcellularLocation>
        <location evidence="1">Cell membrane</location>
        <topology evidence="1">Multi-pass membrane protein</topology>
    </subcellularLocation>
</comment>
<comment type="similarity">
    <text evidence="6">Belongs to the ABC-4 integral membrane protein family.</text>
</comment>
<name>A0A6B1DUC5_9CHLR</name>
<sequence>MAVAGLTRLALHRMRHDAWLYLILLLGWIAATALGAAVPVYVDALHQRVLRLELQEGSNSHRPAFGFLFLSLDKESSPTLLAGDAERLAGYDRLASYMDGGFTADMALPETARMHYVRSDLFQLFPTGPGTYGRGEEALEHFSLGFLSDLDRQVELLSGRLPAPDADLTEVLMHQDMANRLGVQAGEEYVLFRAANPNPTTGERAFALPVHIAGIWRAADPTSGYWYLSPAAFAQTLLTSEAQYRTEAAYRIPRPYFEAGWYAALDGRGIRVRQVEGLVQRIHEVRSQIQQQLPGTLLMLSPENALLRYRLEVAQQSPLLLFASLPALALVLLYTGMTARSLMMRQQREIAMLHSRGASKFQVLGTYAIQLAVLSMFSLLVGLPGSLAVARLMASASFWVLPHAHSMPMVLLDPVLTPDALLYAGIALGLVNLTSMAAGWRFARETAVTSERRLSREGTQESPAWFVLDLAIAGTGAYGWYLLRQEGGLPLPDRLTGIDFADNPLVFLTPCLWLWTGVRAMVRLLPWFLRGLDWPVQLLRGTVLLITLRNLARQAPHHQALLTLLLFATGTGTLAAAIMRTQYAHLEDKAYYTVGASVNLTEQAKRFQGSGNGDTAGQPTGWSIPPFDLHRNAPGVLGAARVGVYPVSLRIDNRGFDAKLYGIDRSEWPQAAYFRPDFAAEPLGELMNRLALNPNGLLVPMNLLEAGGYAIGDEITIQGLIAGSGAAVPFRIVGSLRYFPTAYPPDELFVVGNLEYIFAQVGGPMPYHVWLRLAERAPTESVVAALNEASVEILDLTDAKAQLEAWRTDPIRLGLNGFLSLGLGVGLLLSILALVVHGVLALQRRRIQMGLLRAIGWSRGQGVLCIALEQLAIAALGVGGGTMLGVVVSRLFVPHLQTGLTAAQTIPPYVVHTSWDEFVVAAAVLLGAVGVLMVAVSIVLARSNLFQVLKTGELEG</sequence>
<feature type="transmembrane region" description="Helical" evidence="7">
    <location>
        <begin position="818"/>
        <end position="842"/>
    </location>
</feature>
<dbReference type="PANTHER" id="PTHR30572:SF4">
    <property type="entry name" value="ABC TRANSPORTER PERMEASE YTRF"/>
    <property type="match status" value="1"/>
</dbReference>
<feature type="domain" description="ABC3 transporter permease C-terminal" evidence="8">
    <location>
        <begin position="823"/>
        <end position="943"/>
    </location>
</feature>
<keyword evidence="4 7" id="KW-1133">Transmembrane helix</keyword>
<organism evidence="9">
    <name type="scientific">Caldilineaceae bacterium SB0662_bin_9</name>
    <dbReference type="NCBI Taxonomy" id="2605258"/>
    <lineage>
        <taxon>Bacteria</taxon>
        <taxon>Bacillati</taxon>
        <taxon>Chloroflexota</taxon>
        <taxon>Caldilineae</taxon>
        <taxon>Caldilineales</taxon>
        <taxon>Caldilineaceae</taxon>
    </lineage>
</organism>
<keyword evidence="2" id="KW-1003">Cell membrane</keyword>
<dbReference type="Pfam" id="PF02687">
    <property type="entry name" value="FtsX"/>
    <property type="match status" value="2"/>
</dbReference>
<feature type="transmembrane region" description="Helical" evidence="7">
    <location>
        <begin position="18"/>
        <end position="42"/>
    </location>
</feature>
<keyword evidence="5 7" id="KW-0472">Membrane</keyword>
<evidence type="ECO:0000256" key="5">
    <source>
        <dbReference type="ARBA" id="ARBA00023136"/>
    </source>
</evidence>
<evidence type="ECO:0000256" key="1">
    <source>
        <dbReference type="ARBA" id="ARBA00004651"/>
    </source>
</evidence>
<dbReference type="InterPro" id="IPR050250">
    <property type="entry name" value="Macrolide_Exporter_MacB"/>
</dbReference>
<gene>
    <name evidence="9" type="ORF">F4Y08_08805</name>
</gene>
<keyword evidence="3 7" id="KW-0812">Transmembrane</keyword>
<evidence type="ECO:0000256" key="6">
    <source>
        <dbReference type="ARBA" id="ARBA00038076"/>
    </source>
</evidence>
<comment type="caution">
    <text evidence="9">The sequence shown here is derived from an EMBL/GenBank/DDBJ whole genome shotgun (WGS) entry which is preliminary data.</text>
</comment>
<dbReference type="PANTHER" id="PTHR30572">
    <property type="entry name" value="MEMBRANE COMPONENT OF TRANSPORTER-RELATED"/>
    <property type="match status" value="1"/>
</dbReference>
<feature type="transmembrane region" description="Helical" evidence="7">
    <location>
        <begin position="319"/>
        <end position="343"/>
    </location>
</feature>
<dbReference type="GO" id="GO:0005886">
    <property type="term" value="C:plasma membrane"/>
    <property type="evidence" value="ECO:0007669"/>
    <property type="project" value="UniProtKB-SubCell"/>
</dbReference>
<evidence type="ECO:0000256" key="3">
    <source>
        <dbReference type="ARBA" id="ARBA00022692"/>
    </source>
</evidence>
<feature type="transmembrane region" description="Helical" evidence="7">
    <location>
        <begin position="464"/>
        <end position="483"/>
    </location>
</feature>
<feature type="transmembrane region" description="Helical" evidence="7">
    <location>
        <begin position="863"/>
        <end position="888"/>
    </location>
</feature>
<evidence type="ECO:0000256" key="2">
    <source>
        <dbReference type="ARBA" id="ARBA00022475"/>
    </source>
</evidence>
<dbReference type="GO" id="GO:0022857">
    <property type="term" value="F:transmembrane transporter activity"/>
    <property type="evidence" value="ECO:0007669"/>
    <property type="project" value="TreeGrafter"/>
</dbReference>
<dbReference type="InterPro" id="IPR003838">
    <property type="entry name" value="ABC3_permease_C"/>
</dbReference>
<evidence type="ECO:0000256" key="4">
    <source>
        <dbReference type="ARBA" id="ARBA00022989"/>
    </source>
</evidence>
<dbReference type="EMBL" id="VXPY01000061">
    <property type="protein sequence ID" value="MYD90415.1"/>
    <property type="molecule type" value="Genomic_DNA"/>
</dbReference>
<evidence type="ECO:0000256" key="7">
    <source>
        <dbReference type="SAM" id="Phobius"/>
    </source>
</evidence>
<feature type="transmembrane region" description="Helical" evidence="7">
    <location>
        <begin position="918"/>
        <end position="941"/>
    </location>
</feature>
<proteinExistence type="inferred from homology"/>
<feature type="transmembrane region" description="Helical" evidence="7">
    <location>
        <begin position="420"/>
        <end position="443"/>
    </location>
</feature>
<protein>
    <submittedName>
        <fullName evidence="9">ABC transporter permease</fullName>
    </submittedName>
</protein>
<evidence type="ECO:0000313" key="9">
    <source>
        <dbReference type="EMBL" id="MYD90415.1"/>
    </source>
</evidence>
<feature type="domain" description="ABC3 transporter permease C-terminal" evidence="8">
    <location>
        <begin position="322"/>
        <end position="445"/>
    </location>
</feature>
<accession>A0A6B1DUC5</accession>
<feature type="transmembrane region" description="Helical" evidence="7">
    <location>
        <begin position="364"/>
        <end position="383"/>
    </location>
</feature>